<evidence type="ECO:0000313" key="2">
    <source>
        <dbReference type="Proteomes" id="UP000033886"/>
    </source>
</evidence>
<dbReference type="EMBL" id="LBSK01000006">
    <property type="protein sequence ID" value="KKQ17666.1"/>
    <property type="molecule type" value="Genomic_DNA"/>
</dbReference>
<dbReference type="Proteomes" id="UP000033886">
    <property type="component" value="Unassembled WGS sequence"/>
</dbReference>
<dbReference type="AlphaFoldDB" id="A0A0G0INS9"/>
<proteinExistence type="predicted"/>
<evidence type="ECO:0000313" key="1">
    <source>
        <dbReference type="EMBL" id="KKQ17666.1"/>
    </source>
</evidence>
<feature type="non-terminal residue" evidence="1">
    <location>
        <position position="1"/>
    </location>
</feature>
<comment type="caution">
    <text evidence="1">The sequence shown here is derived from an EMBL/GenBank/DDBJ whole genome shotgun (WGS) entry which is preliminary data.</text>
</comment>
<accession>A0A0G0INS9</accession>
<name>A0A0G0INS9_9BACT</name>
<gene>
    <name evidence="1" type="ORF">US29_C0006G0018</name>
</gene>
<protein>
    <submittedName>
        <fullName evidence="1">Uncharacterized protein</fullName>
    </submittedName>
</protein>
<sequence length="51" mass="5848">SIFTFLYLYISGSMVDTLSLKRSMEYWVSGYVLANARIMDLVYCPIPAYAN</sequence>
<reference evidence="1 2" key="1">
    <citation type="journal article" date="2015" name="Nature">
        <title>rRNA introns, odd ribosomes, and small enigmatic genomes across a large radiation of phyla.</title>
        <authorList>
            <person name="Brown C.T."/>
            <person name="Hug L.A."/>
            <person name="Thomas B.C."/>
            <person name="Sharon I."/>
            <person name="Castelle C.J."/>
            <person name="Singh A."/>
            <person name="Wilkins M.J."/>
            <person name="Williams K.H."/>
            <person name="Banfield J.F."/>
        </authorList>
    </citation>
    <scope>NUCLEOTIDE SEQUENCE [LARGE SCALE GENOMIC DNA]</scope>
</reference>
<organism evidence="1 2">
    <name type="scientific">candidate division WS6 bacterium GW2011_GWF1_36_8</name>
    <dbReference type="NCBI Taxonomy" id="1619098"/>
    <lineage>
        <taxon>Bacteria</taxon>
        <taxon>Candidatus Dojkabacteria</taxon>
    </lineage>
</organism>